<dbReference type="GO" id="GO:0016020">
    <property type="term" value="C:membrane"/>
    <property type="evidence" value="ECO:0007669"/>
    <property type="project" value="UniProtKB-SubCell"/>
</dbReference>
<comment type="similarity">
    <text evidence="2">Belongs to the monovalent cation:proton antiporter 2 (CPA2) transporter (TC 2.A.37) family.</text>
</comment>
<dbReference type="PANTHER" id="PTHR42751">
    <property type="entry name" value="SODIUM/HYDROGEN EXCHANGER FAMILY/TRKA DOMAIN PROTEIN"/>
    <property type="match status" value="1"/>
</dbReference>
<feature type="transmembrane region" description="Helical" evidence="7">
    <location>
        <begin position="20"/>
        <end position="37"/>
    </location>
</feature>
<evidence type="ECO:0000259" key="8">
    <source>
        <dbReference type="PROSITE" id="PS51201"/>
    </source>
</evidence>
<accession>A0AAE5CCZ1</accession>
<feature type="transmembrane region" description="Helical" evidence="7">
    <location>
        <begin position="376"/>
        <end position="394"/>
    </location>
</feature>
<keyword evidence="5 7" id="KW-1133">Transmembrane helix</keyword>
<evidence type="ECO:0000256" key="7">
    <source>
        <dbReference type="SAM" id="Phobius"/>
    </source>
</evidence>
<evidence type="ECO:0000313" key="9">
    <source>
        <dbReference type="EMBL" id="NIR76698.1"/>
    </source>
</evidence>
<evidence type="ECO:0000256" key="2">
    <source>
        <dbReference type="ARBA" id="ARBA00005551"/>
    </source>
</evidence>
<feature type="transmembrane region" description="Helical" evidence="7">
    <location>
        <begin position="162"/>
        <end position="184"/>
    </location>
</feature>
<evidence type="ECO:0000256" key="1">
    <source>
        <dbReference type="ARBA" id="ARBA00004141"/>
    </source>
</evidence>
<sequence>METSVNYAASLLAAAEELPFLRELVALFALSAALTYLSHRFKLVPIVGFLFAGVLAGPYALGIVTDREFIANTAEIGVILLLFTIGVEFSLEKLARIRRYIIVGGGFQVGLTLGIVAAVLVVLGVDWRAAVFTASLVALSSTAIVLKLLSDRGITDTPAGQITLGVLIFQDLMVVPLVLFMPILGAAGGSAVDIGLALLESILIVTLVLVLARRTVPWLLDRVADARSPELFLLTVVVICFGIAWLTNLGGVSLALGAFLAGLVVSGSRFREHAVGEIIPLRTIFNALFFVSIGMLLDIRAVLAQPLLLLAVALSALLLKFTVTGAGVLLLRYPVAIAVPVALYLAQIGEFSLILHQVGNGFGLSPAGLGAAGDQAFLAVAVLLMMATPFVVQLEPRLRGMISRARPESAAAEQAGVRKLTDHVIIGGFGLAGRQIQRLLHDFGIPHLIVDMNPVSVLEAEAAGLPVIYGDLSQTHILHQAGIERARLVVAAVNDPTVLARVVHRAKLANPAVEIIVRTPYVMDVEGLHEAGAHVVVSEEVESALRLVEKVLFACGIHAEEAERQVARIRAEIEGI</sequence>
<name>A0AAE5CCZ1_9BACT</name>
<keyword evidence="3" id="KW-0813">Transport</keyword>
<feature type="transmembrane region" description="Helical" evidence="7">
    <location>
        <begin position="309"/>
        <end position="330"/>
    </location>
</feature>
<dbReference type="GO" id="GO:0006813">
    <property type="term" value="P:potassium ion transport"/>
    <property type="evidence" value="ECO:0007669"/>
    <property type="project" value="InterPro"/>
</dbReference>
<feature type="transmembrane region" description="Helical" evidence="7">
    <location>
        <begin position="129"/>
        <end position="150"/>
    </location>
</feature>
<dbReference type="InterPro" id="IPR036291">
    <property type="entry name" value="NAD(P)-bd_dom_sf"/>
</dbReference>
<dbReference type="Pfam" id="PF02254">
    <property type="entry name" value="TrkA_N"/>
    <property type="match status" value="1"/>
</dbReference>
<reference evidence="9 10" key="1">
    <citation type="submission" date="2020-01" db="EMBL/GenBank/DDBJ databases">
        <title>Genomes assembled from Gulf of Kutch pelagic sediment metagenomes.</title>
        <authorList>
            <person name="Chandrashekar M."/>
            <person name="Mahajan M.S."/>
            <person name="Dave K.J."/>
            <person name="Vatsa P."/>
            <person name="Nathani N.M."/>
        </authorList>
    </citation>
    <scope>NUCLEOTIDE SEQUENCE [LARGE SCALE GENOMIC DNA]</scope>
    <source>
        <strain evidence="9">KS3-K002</strain>
    </source>
</reference>
<feature type="transmembrane region" description="Helical" evidence="7">
    <location>
        <begin position="337"/>
        <end position="356"/>
    </location>
</feature>
<dbReference type="Pfam" id="PF00999">
    <property type="entry name" value="Na_H_Exchanger"/>
    <property type="match status" value="1"/>
</dbReference>
<feature type="transmembrane region" description="Helical" evidence="7">
    <location>
        <begin position="190"/>
        <end position="211"/>
    </location>
</feature>
<evidence type="ECO:0000256" key="3">
    <source>
        <dbReference type="ARBA" id="ARBA00022448"/>
    </source>
</evidence>
<evidence type="ECO:0000256" key="4">
    <source>
        <dbReference type="ARBA" id="ARBA00022692"/>
    </source>
</evidence>
<feature type="transmembrane region" description="Helical" evidence="7">
    <location>
        <begin position="101"/>
        <end position="123"/>
    </location>
</feature>
<feature type="transmembrane region" description="Helical" evidence="7">
    <location>
        <begin position="44"/>
        <end position="63"/>
    </location>
</feature>
<comment type="caution">
    <text evidence="9">The sequence shown here is derived from an EMBL/GenBank/DDBJ whole genome shotgun (WGS) entry which is preliminary data.</text>
</comment>
<feature type="transmembrane region" description="Helical" evidence="7">
    <location>
        <begin position="231"/>
        <end position="247"/>
    </location>
</feature>
<dbReference type="PANTHER" id="PTHR42751:SF3">
    <property type="entry name" value="SODIUM_GLUTAMATE SYMPORTER"/>
    <property type="match status" value="1"/>
</dbReference>
<dbReference type="GO" id="GO:1902600">
    <property type="term" value="P:proton transmembrane transport"/>
    <property type="evidence" value="ECO:0007669"/>
    <property type="project" value="InterPro"/>
</dbReference>
<evidence type="ECO:0000256" key="5">
    <source>
        <dbReference type="ARBA" id="ARBA00022989"/>
    </source>
</evidence>
<protein>
    <submittedName>
        <fullName evidence="9">Sodium:proton exchanger</fullName>
    </submittedName>
</protein>
<evidence type="ECO:0000313" key="10">
    <source>
        <dbReference type="Proteomes" id="UP000702544"/>
    </source>
</evidence>
<feature type="transmembrane region" description="Helical" evidence="7">
    <location>
        <begin position="283"/>
        <end position="303"/>
    </location>
</feature>
<dbReference type="InterPro" id="IPR038770">
    <property type="entry name" value="Na+/solute_symporter_sf"/>
</dbReference>
<dbReference type="AlphaFoldDB" id="A0AAE5CCZ1"/>
<dbReference type="Proteomes" id="UP000702544">
    <property type="component" value="Unassembled WGS sequence"/>
</dbReference>
<dbReference type="InterPro" id="IPR003148">
    <property type="entry name" value="RCK_N"/>
</dbReference>
<keyword evidence="6 7" id="KW-0472">Membrane</keyword>
<dbReference type="PROSITE" id="PS51201">
    <property type="entry name" value="RCK_N"/>
    <property type="match status" value="1"/>
</dbReference>
<comment type="subcellular location">
    <subcellularLocation>
        <location evidence="1">Membrane</location>
        <topology evidence="1">Multi-pass membrane protein</topology>
    </subcellularLocation>
</comment>
<gene>
    <name evidence="9" type="ORF">GWO12_16590</name>
</gene>
<dbReference type="EMBL" id="JAACAK010000142">
    <property type="protein sequence ID" value="NIR76698.1"/>
    <property type="molecule type" value="Genomic_DNA"/>
</dbReference>
<dbReference type="InterPro" id="IPR006153">
    <property type="entry name" value="Cation/H_exchanger_TM"/>
</dbReference>
<feature type="transmembrane region" description="Helical" evidence="7">
    <location>
        <begin position="69"/>
        <end position="89"/>
    </location>
</feature>
<feature type="domain" description="RCK N-terminal" evidence="8">
    <location>
        <begin position="421"/>
        <end position="537"/>
    </location>
</feature>
<evidence type="ECO:0000256" key="6">
    <source>
        <dbReference type="ARBA" id="ARBA00023136"/>
    </source>
</evidence>
<keyword evidence="4 7" id="KW-0812">Transmembrane</keyword>
<proteinExistence type="inferred from homology"/>
<dbReference type="SUPFAM" id="SSF51735">
    <property type="entry name" value="NAD(P)-binding Rossmann-fold domains"/>
    <property type="match status" value="1"/>
</dbReference>
<dbReference type="GO" id="GO:0015297">
    <property type="term" value="F:antiporter activity"/>
    <property type="evidence" value="ECO:0007669"/>
    <property type="project" value="InterPro"/>
</dbReference>
<organism evidence="9 10">
    <name type="scientific">Candidatus Kutchimonas denitrificans</name>
    <dbReference type="NCBI Taxonomy" id="3056748"/>
    <lineage>
        <taxon>Bacteria</taxon>
        <taxon>Pseudomonadati</taxon>
        <taxon>Gemmatimonadota</taxon>
        <taxon>Gemmatimonadia</taxon>
        <taxon>Candidatus Palauibacterales</taxon>
        <taxon>Candidatus Palauibacteraceae</taxon>
        <taxon>Candidatus Kutchimonas</taxon>
    </lineage>
</organism>
<dbReference type="Gene3D" id="1.20.1530.20">
    <property type="match status" value="1"/>
</dbReference>
<dbReference type="Gene3D" id="3.40.50.720">
    <property type="entry name" value="NAD(P)-binding Rossmann-like Domain"/>
    <property type="match status" value="1"/>
</dbReference>